<comment type="caution">
    <text evidence="1">The sequence shown here is derived from an EMBL/GenBank/DDBJ whole genome shotgun (WGS) entry which is preliminary data.</text>
</comment>
<accession>A0AAV5SR70</accession>
<dbReference type="AlphaFoldDB" id="A0AAV5SR70"/>
<reference evidence="1" key="1">
    <citation type="submission" date="2023-10" db="EMBL/GenBank/DDBJ databases">
        <title>Genome assembly of Pristionchus species.</title>
        <authorList>
            <person name="Yoshida K."/>
            <person name="Sommer R.J."/>
        </authorList>
    </citation>
    <scope>NUCLEOTIDE SEQUENCE</scope>
    <source>
        <strain evidence="1">RS0144</strain>
    </source>
</reference>
<dbReference type="PANTHER" id="PTHR36936:SF3">
    <property type="entry name" value="PROTEIN CBG26223"/>
    <property type="match status" value="1"/>
</dbReference>
<evidence type="ECO:0008006" key="3">
    <source>
        <dbReference type="Google" id="ProtNLM"/>
    </source>
</evidence>
<name>A0AAV5SR70_9BILA</name>
<dbReference type="PANTHER" id="PTHR36936">
    <property type="entry name" value="PROTEIN CBG25168"/>
    <property type="match status" value="1"/>
</dbReference>
<protein>
    <recommendedName>
        <fullName evidence="3">C2H2-type domain-containing protein</fullName>
    </recommendedName>
</protein>
<dbReference type="EMBL" id="BTSX01000002">
    <property type="protein sequence ID" value="GMS85871.1"/>
    <property type="molecule type" value="Genomic_DNA"/>
</dbReference>
<gene>
    <name evidence="1" type="ORF">PENTCL1PPCAC_8046</name>
</gene>
<organism evidence="1 2">
    <name type="scientific">Pristionchus entomophagus</name>
    <dbReference type="NCBI Taxonomy" id="358040"/>
    <lineage>
        <taxon>Eukaryota</taxon>
        <taxon>Metazoa</taxon>
        <taxon>Ecdysozoa</taxon>
        <taxon>Nematoda</taxon>
        <taxon>Chromadorea</taxon>
        <taxon>Rhabditida</taxon>
        <taxon>Rhabditina</taxon>
        <taxon>Diplogasteromorpha</taxon>
        <taxon>Diplogasteroidea</taxon>
        <taxon>Neodiplogasteridae</taxon>
        <taxon>Pristionchus</taxon>
    </lineage>
</organism>
<evidence type="ECO:0000313" key="2">
    <source>
        <dbReference type="Proteomes" id="UP001432027"/>
    </source>
</evidence>
<evidence type="ECO:0000313" key="1">
    <source>
        <dbReference type="EMBL" id="GMS85871.1"/>
    </source>
</evidence>
<feature type="non-terminal residue" evidence="1">
    <location>
        <position position="1"/>
    </location>
</feature>
<sequence>SVDGNIVDRFNRLRIRFERCDKKQLEQQTSAIFAKLEVKKCALCAVNIVSATNLVEHICSDKHVLVMQGVVCSDSYWFWWNAMKPVYGARPEPISSSKLDSPKGNVLGAVPPSNLVELSVLTRTHIVDNLCVNLKRDLAKMLIIFNFCDTKKLESDPSTRKLFVKVARLLLISL</sequence>
<proteinExistence type="predicted"/>
<keyword evidence="2" id="KW-1185">Reference proteome</keyword>
<dbReference type="Proteomes" id="UP001432027">
    <property type="component" value="Unassembled WGS sequence"/>
</dbReference>